<protein>
    <submittedName>
        <fullName evidence="1">Uncharacterized protein</fullName>
    </submittedName>
</protein>
<dbReference type="EMBL" id="CALTRL010000737">
    <property type="protein sequence ID" value="CAH7669472.1"/>
    <property type="molecule type" value="Genomic_DNA"/>
</dbReference>
<reference evidence="1" key="1">
    <citation type="submission" date="2022-06" db="EMBL/GenBank/DDBJ databases">
        <authorList>
            <consortium name="SYNGENTA / RWTH Aachen University"/>
        </authorList>
    </citation>
    <scope>NUCLEOTIDE SEQUENCE</scope>
</reference>
<evidence type="ECO:0000313" key="2">
    <source>
        <dbReference type="Proteomes" id="UP001153365"/>
    </source>
</evidence>
<keyword evidence="2" id="KW-1185">Reference proteome</keyword>
<dbReference type="AlphaFoldDB" id="A0AAV0AP01"/>
<dbReference type="Proteomes" id="UP001153365">
    <property type="component" value="Unassembled WGS sequence"/>
</dbReference>
<name>A0AAV0AP01_PHAPC</name>
<evidence type="ECO:0000313" key="1">
    <source>
        <dbReference type="EMBL" id="CAH7669472.1"/>
    </source>
</evidence>
<accession>A0AAV0AP01</accession>
<organism evidence="1 2">
    <name type="scientific">Phakopsora pachyrhizi</name>
    <name type="common">Asian soybean rust disease fungus</name>
    <dbReference type="NCBI Taxonomy" id="170000"/>
    <lineage>
        <taxon>Eukaryota</taxon>
        <taxon>Fungi</taxon>
        <taxon>Dikarya</taxon>
        <taxon>Basidiomycota</taxon>
        <taxon>Pucciniomycotina</taxon>
        <taxon>Pucciniomycetes</taxon>
        <taxon>Pucciniales</taxon>
        <taxon>Phakopsoraceae</taxon>
        <taxon>Phakopsora</taxon>
    </lineage>
</organism>
<proteinExistence type="predicted"/>
<sequence>MRAMDQGHGHYQEYGLSSWSSTGKVDGNVNEEYYTLEKLKARISVISGPTQVSFQQDQGDYCLGIPNEQVTTQSLQAYQIADYDSYIPSQYVDALQPMVKLPQSSNNINGWWQSTKNRLVVETDGGIGEVERGSSRLERDVVMEFETWTRWTKWE</sequence>
<comment type="caution">
    <text evidence="1">The sequence shown here is derived from an EMBL/GenBank/DDBJ whole genome shotgun (WGS) entry which is preliminary data.</text>
</comment>
<gene>
    <name evidence="1" type="ORF">PPACK8108_LOCUS4096</name>
</gene>